<keyword evidence="1" id="KW-0175">Coiled coil</keyword>
<protein>
    <submittedName>
        <fullName evidence="3">3755_t:CDS:1</fullName>
    </submittedName>
</protein>
<proteinExistence type="predicted"/>
<feature type="region of interest" description="Disordered" evidence="2">
    <location>
        <begin position="41"/>
        <end position="64"/>
    </location>
</feature>
<sequence>MKEINKIKEESEDIIAEIRGEALNKKEKQLAKIKELETKLSAAQTDLSNEKQARQRVEKERDQRPNITFEDYERLLDELEKLKNGLGGKTLEQVQIELNKISELEKRPTLEQLDGLTEKNTQLQQQIGNLQDIINKLPAGLIGENEEIDEKSLTLLTNLSETIRKLENERLENELKESQEKVKRLEEDKNKGSGKQFLEEIKVLVGEEDEEINVLEKLLAEKRIKSKRLKNRKVELENELEGGGSKLSELTEANTRLQEQISDLQQQLKDTLANKKPELSSPKVDTESKAKKVIQTELDKFSNIKIEEIGDEEFLSLHKKFKKMKNWILAGNDEETEAAINKQSELKEINIVEDIYQQRPKHKYIIDLINEGKEAIEHKNVDLANEVLDDLKFLEKKEKQAFFSKIVEINRLKKEMRPLIQSQQAQIVQTDQQVEKVTNNFEVSCPSRQGSGLGTVAIFSGVLLMQVELENKLKEVIRNKPFNFAEYKRIQEELSRLREAELPEEIPLKKSPPTENDFKKAFGVAAYSELKLGVADSLAAWKNGWNYYKEGNFNDRKDLPYNKSRKELGIWVQEFEKVKGGYGTITPESRKVKGSTYDKIPISQKKTLAQGKEGAKMKLIDFSRKFNISKEEE</sequence>
<accession>A0A9N9DHJ3</accession>
<dbReference type="AlphaFoldDB" id="A0A9N9DHJ3"/>
<dbReference type="Proteomes" id="UP000789508">
    <property type="component" value="Unassembled WGS sequence"/>
</dbReference>
<reference evidence="3" key="1">
    <citation type="submission" date="2021-06" db="EMBL/GenBank/DDBJ databases">
        <authorList>
            <person name="Kallberg Y."/>
            <person name="Tangrot J."/>
            <person name="Rosling A."/>
        </authorList>
    </citation>
    <scope>NUCLEOTIDE SEQUENCE</scope>
    <source>
        <strain evidence="3">FL130A</strain>
    </source>
</reference>
<name>A0A9N9DHJ3_9GLOM</name>
<evidence type="ECO:0000256" key="2">
    <source>
        <dbReference type="SAM" id="MobiDB-lite"/>
    </source>
</evidence>
<organism evidence="3 4">
    <name type="scientific">Ambispora leptoticha</name>
    <dbReference type="NCBI Taxonomy" id="144679"/>
    <lineage>
        <taxon>Eukaryota</taxon>
        <taxon>Fungi</taxon>
        <taxon>Fungi incertae sedis</taxon>
        <taxon>Mucoromycota</taxon>
        <taxon>Glomeromycotina</taxon>
        <taxon>Glomeromycetes</taxon>
        <taxon>Archaeosporales</taxon>
        <taxon>Ambisporaceae</taxon>
        <taxon>Ambispora</taxon>
    </lineage>
</organism>
<comment type="caution">
    <text evidence="3">The sequence shown here is derived from an EMBL/GenBank/DDBJ whole genome shotgun (WGS) entry which is preliminary data.</text>
</comment>
<evidence type="ECO:0000313" key="3">
    <source>
        <dbReference type="EMBL" id="CAG8635303.1"/>
    </source>
</evidence>
<feature type="compositionally biased region" description="Basic and acidic residues" evidence="2">
    <location>
        <begin position="48"/>
        <end position="64"/>
    </location>
</feature>
<evidence type="ECO:0000313" key="4">
    <source>
        <dbReference type="Proteomes" id="UP000789508"/>
    </source>
</evidence>
<dbReference type="EMBL" id="CAJVPS010007486">
    <property type="protein sequence ID" value="CAG8635303.1"/>
    <property type="molecule type" value="Genomic_DNA"/>
</dbReference>
<gene>
    <name evidence="3" type="ORF">ALEPTO_LOCUS9520</name>
</gene>
<feature type="coiled-coil region" evidence="1">
    <location>
        <begin position="113"/>
        <end position="274"/>
    </location>
</feature>
<evidence type="ECO:0000256" key="1">
    <source>
        <dbReference type="SAM" id="Coils"/>
    </source>
</evidence>
<feature type="non-terminal residue" evidence="3">
    <location>
        <position position="1"/>
    </location>
</feature>
<keyword evidence="4" id="KW-1185">Reference proteome</keyword>